<reference evidence="4 5" key="1">
    <citation type="submission" date="2019-09" db="EMBL/GenBank/DDBJ databases">
        <authorList>
            <person name="Chen X.-Y."/>
        </authorList>
    </citation>
    <scope>NUCLEOTIDE SEQUENCE [LARGE SCALE GENOMIC DNA]</scope>
    <source>
        <strain evidence="4 5">NY5</strain>
    </source>
</reference>
<evidence type="ECO:0000313" key="4">
    <source>
        <dbReference type="EMBL" id="KAA1194050.1"/>
    </source>
</evidence>
<gene>
    <name evidence="4" type="ORF">F0M18_00975</name>
</gene>
<protein>
    <submittedName>
        <fullName evidence="4">AMP-binding protein</fullName>
    </submittedName>
</protein>
<dbReference type="GO" id="GO:0004467">
    <property type="term" value="F:long-chain fatty acid-CoA ligase activity"/>
    <property type="evidence" value="ECO:0007669"/>
    <property type="project" value="TreeGrafter"/>
</dbReference>
<proteinExistence type="predicted"/>
<dbReference type="RefSeq" id="WP_149609519.1">
    <property type="nucleotide sequence ID" value="NZ_VTUX01000001.1"/>
</dbReference>
<dbReference type="GO" id="GO:0005524">
    <property type="term" value="F:ATP binding"/>
    <property type="evidence" value="ECO:0007669"/>
    <property type="project" value="UniProtKB-KW"/>
</dbReference>
<dbReference type="Pfam" id="PF00501">
    <property type="entry name" value="AMP-binding"/>
    <property type="match status" value="1"/>
</dbReference>
<dbReference type="EMBL" id="VTUX01000001">
    <property type="protein sequence ID" value="KAA1194050.1"/>
    <property type="molecule type" value="Genomic_DNA"/>
</dbReference>
<keyword evidence="2" id="KW-0067">ATP-binding</keyword>
<organism evidence="4 5">
    <name type="scientific">Pseudohalioglobus sediminis</name>
    <dbReference type="NCBI Taxonomy" id="2606449"/>
    <lineage>
        <taxon>Bacteria</taxon>
        <taxon>Pseudomonadati</taxon>
        <taxon>Pseudomonadota</taxon>
        <taxon>Gammaproteobacteria</taxon>
        <taxon>Cellvibrionales</taxon>
        <taxon>Halieaceae</taxon>
        <taxon>Pseudohalioglobus</taxon>
    </lineage>
</organism>
<feature type="domain" description="AMP-dependent synthetase/ligase" evidence="3">
    <location>
        <begin position="15"/>
        <end position="386"/>
    </location>
</feature>
<dbReference type="InterPro" id="IPR042099">
    <property type="entry name" value="ANL_N_sf"/>
</dbReference>
<keyword evidence="1" id="KW-0547">Nucleotide-binding</keyword>
<name>A0A5B0X3W7_9GAMM</name>
<keyword evidence="5" id="KW-1185">Reference proteome</keyword>
<dbReference type="PROSITE" id="PS00455">
    <property type="entry name" value="AMP_BINDING"/>
    <property type="match status" value="1"/>
</dbReference>
<dbReference type="GO" id="GO:0016020">
    <property type="term" value="C:membrane"/>
    <property type="evidence" value="ECO:0007669"/>
    <property type="project" value="TreeGrafter"/>
</dbReference>
<evidence type="ECO:0000256" key="2">
    <source>
        <dbReference type="ARBA" id="ARBA00022840"/>
    </source>
</evidence>
<accession>A0A5B0X3W7</accession>
<comment type="caution">
    <text evidence="4">The sequence shown here is derived from an EMBL/GenBank/DDBJ whole genome shotgun (WGS) entry which is preliminary data.</text>
</comment>
<dbReference type="InterPro" id="IPR000873">
    <property type="entry name" value="AMP-dep_synth/lig_dom"/>
</dbReference>
<sequence length="557" mass="62227">MTQAADKLVLQAAFEREQKHPQRVFMTQPVNGEAIDYTWAETMEQARRMAAHLQSLDLPPNSNIAMISKNCAHFIIAELAIWMAGHCTVALYPTLTADTVQYILDHSESKLVFVGKLDGWDNMKAGVDDALPKIALPLAPETDYPKWDDIIANQPPISSNPEWPAEQRALICYTSGSTGKPKGVAHSFGSISAPAYLQGEVLKVNESDRILSYLPLAHVMERALVEAGSIYQGVHIYFAEELDTFLQDLRRAQPTLFISVPRLWLKFQSGVFQKFPEKKLDRLLRIPILGNIVRKKVLDGLGLGSVRLAASGSAPIPADLIRWYDRLGLKIMEGYGMTEDFAYSHMSTDDRRAPGYVGSQALEVKSRISDSGEIEIWSPGLMMGYYKQPDLTAEVMTEDGYFKTGDRGVYENGLLRITGRVKELFKTSKGKYVAPVPIENMLSSDGMIEQCCVAGSGRPACYAVVQLAEELQKKYDDPEFRAQTTAHLEQLLNSVNAQVEGYEKLQFIAVARESWQVENDFLTPTMKIKRNVIEGAYEPLLDAWYASGDKVIWQDQA</sequence>
<dbReference type="InterPro" id="IPR020845">
    <property type="entry name" value="AMP-binding_CS"/>
</dbReference>
<dbReference type="PANTHER" id="PTHR43272">
    <property type="entry name" value="LONG-CHAIN-FATTY-ACID--COA LIGASE"/>
    <property type="match status" value="1"/>
</dbReference>
<dbReference type="Gene3D" id="3.40.50.12780">
    <property type="entry name" value="N-terminal domain of ligase-like"/>
    <property type="match status" value="1"/>
</dbReference>
<dbReference type="SUPFAM" id="SSF56801">
    <property type="entry name" value="Acetyl-CoA synthetase-like"/>
    <property type="match status" value="1"/>
</dbReference>
<dbReference type="Pfam" id="PF23562">
    <property type="entry name" value="AMP-binding_C_3"/>
    <property type="match status" value="1"/>
</dbReference>
<dbReference type="PANTHER" id="PTHR43272:SF33">
    <property type="entry name" value="AMP-BINDING DOMAIN-CONTAINING PROTEIN-RELATED"/>
    <property type="match status" value="1"/>
</dbReference>
<dbReference type="AlphaFoldDB" id="A0A5B0X3W7"/>
<evidence type="ECO:0000259" key="3">
    <source>
        <dbReference type="Pfam" id="PF00501"/>
    </source>
</evidence>
<dbReference type="Proteomes" id="UP000323708">
    <property type="component" value="Unassembled WGS sequence"/>
</dbReference>
<evidence type="ECO:0000256" key="1">
    <source>
        <dbReference type="ARBA" id="ARBA00022741"/>
    </source>
</evidence>
<evidence type="ECO:0000313" key="5">
    <source>
        <dbReference type="Proteomes" id="UP000323708"/>
    </source>
</evidence>